<feature type="region of interest" description="Disordered" evidence="1">
    <location>
        <begin position="18"/>
        <end position="63"/>
    </location>
</feature>
<protein>
    <submittedName>
        <fullName evidence="2">Uncharacterized protein</fullName>
    </submittedName>
</protein>
<dbReference type="RefSeq" id="WP_311654146.1">
    <property type="nucleotide sequence ID" value="NZ_JAVRIB010000023.1"/>
</dbReference>
<organism evidence="2 3">
    <name type="scientific">Spectribacter hydrogenoxidans</name>
    <dbReference type="NCBI Taxonomy" id="3075608"/>
    <lineage>
        <taxon>Bacteria</taxon>
        <taxon>Pseudomonadati</taxon>
        <taxon>Pseudomonadota</taxon>
        <taxon>Gammaproteobacteria</taxon>
        <taxon>Salinisphaerales</taxon>
        <taxon>Salinisphaeraceae</taxon>
        <taxon>Spectribacter</taxon>
    </lineage>
</organism>
<comment type="caution">
    <text evidence="2">The sequence shown here is derived from an EMBL/GenBank/DDBJ whole genome shotgun (WGS) entry which is preliminary data.</text>
</comment>
<evidence type="ECO:0000313" key="3">
    <source>
        <dbReference type="Proteomes" id="UP001251857"/>
    </source>
</evidence>
<reference evidence="2 3" key="1">
    <citation type="submission" date="2023-09" db="EMBL/GenBank/DDBJ databases">
        <authorList>
            <person name="Rey-Velasco X."/>
        </authorList>
    </citation>
    <scope>NUCLEOTIDE SEQUENCE [LARGE SCALE GENOMIC DNA]</scope>
    <source>
        <strain evidence="2 3">W335</strain>
    </source>
</reference>
<sequence>MTTHNPIDWHREVVYATGDDLREDPGPLPSQASDARRQQQQQQLRTRRTRARRVMHLNHGRRG</sequence>
<proteinExistence type="predicted"/>
<name>A0ABU3C3W7_9GAMM</name>
<feature type="compositionally biased region" description="Basic residues" evidence="1">
    <location>
        <begin position="45"/>
        <end position="63"/>
    </location>
</feature>
<dbReference type="EMBL" id="JAVRIB010000023">
    <property type="protein sequence ID" value="MDT0636251.1"/>
    <property type="molecule type" value="Genomic_DNA"/>
</dbReference>
<evidence type="ECO:0000256" key="1">
    <source>
        <dbReference type="SAM" id="MobiDB-lite"/>
    </source>
</evidence>
<evidence type="ECO:0000313" key="2">
    <source>
        <dbReference type="EMBL" id="MDT0636251.1"/>
    </source>
</evidence>
<keyword evidence="3" id="KW-1185">Reference proteome</keyword>
<gene>
    <name evidence="2" type="ORF">RM532_14965</name>
</gene>
<dbReference type="Proteomes" id="UP001251857">
    <property type="component" value="Unassembled WGS sequence"/>
</dbReference>
<accession>A0ABU3C3W7</accession>